<dbReference type="RefSeq" id="WP_377281173.1">
    <property type="nucleotide sequence ID" value="NZ_JBHRSI010000003.1"/>
</dbReference>
<dbReference type="PROSITE" id="PS51257">
    <property type="entry name" value="PROKAR_LIPOPROTEIN"/>
    <property type="match status" value="1"/>
</dbReference>
<name>A0ABW4MVT4_9CAUL</name>
<accession>A0ABW4MVT4</accession>
<organism evidence="2 3">
    <name type="scientific">Phenylobacterium terrae</name>
    <dbReference type="NCBI Taxonomy" id="2665495"/>
    <lineage>
        <taxon>Bacteria</taxon>
        <taxon>Pseudomonadati</taxon>
        <taxon>Pseudomonadota</taxon>
        <taxon>Alphaproteobacteria</taxon>
        <taxon>Caulobacterales</taxon>
        <taxon>Caulobacteraceae</taxon>
        <taxon>Phenylobacterium</taxon>
    </lineage>
</organism>
<dbReference type="EMBL" id="JBHUEY010000001">
    <property type="protein sequence ID" value="MFD1781995.1"/>
    <property type="molecule type" value="Genomic_DNA"/>
</dbReference>
<evidence type="ECO:0000256" key="1">
    <source>
        <dbReference type="SAM" id="SignalP"/>
    </source>
</evidence>
<feature type="chain" id="PRO_5047541533" description="Lipoprotein" evidence="1">
    <location>
        <begin position="22"/>
        <end position="208"/>
    </location>
</feature>
<sequence length="208" mass="22426">MRALLIVLASLTLCACNVVMSEEPLFTEADAKRAPAFRDGAWVSLTAECQAQWRDPKAPPPSCVEHGEVRGGRLVPPDDPSMAVIVAGGGEPLIVQVRFTQEEAATGEPFRVHIYGALKPTRLDERGRIVEARRWLVLCGEPPPGAGQDSLRREEHLTARPLPGLTVDKELGICRAGTAAAVRAAARASEAWDLEKAVVRWVGDPTPP</sequence>
<comment type="caution">
    <text evidence="2">The sequence shown here is derived from an EMBL/GenBank/DDBJ whole genome shotgun (WGS) entry which is preliminary data.</text>
</comment>
<reference evidence="3" key="1">
    <citation type="journal article" date="2019" name="Int. J. Syst. Evol. Microbiol.">
        <title>The Global Catalogue of Microorganisms (GCM) 10K type strain sequencing project: providing services to taxonomists for standard genome sequencing and annotation.</title>
        <authorList>
            <consortium name="The Broad Institute Genomics Platform"/>
            <consortium name="The Broad Institute Genome Sequencing Center for Infectious Disease"/>
            <person name="Wu L."/>
            <person name="Ma J."/>
        </authorList>
    </citation>
    <scope>NUCLEOTIDE SEQUENCE [LARGE SCALE GENOMIC DNA]</scope>
    <source>
        <strain evidence="3">DFY28</strain>
    </source>
</reference>
<evidence type="ECO:0008006" key="4">
    <source>
        <dbReference type="Google" id="ProtNLM"/>
    </source>
</evidence>
<protein>
    <recommendedName>
        <fullName evidence="4">Lipoprotein</fullName>
    </recommendedName>
</protein>
<dbReference type="Proteomes" id="UP001597237">
    <property type="component" value="Unassembled WGS sequence"/>
</dbReference>
<feature type="signal peptide" evidence="1">
    <location>
        <begin position="1"/>
        <end position="21"/>
    </location>
</feature>
<gene>
    <name evidence="2" type="ORF">ACFSC0_01190</name>
</gene>
<keyword evidence="3" id="KW-1185">Reference proteome</keyword>
<evidence type="ECO:0000313" key="3">
    <source>
        <dbReference type="Proteomes" id="UP001597237"/>
    </source>
</evidence>
<evidence type="ECO:0000313" key="2">
    <source>
        <dbReference type="EMBL" id="MFD1781995.1"/>
    </source>
</evidence>
<keyword evidence="1" id="KW-0732">Signal</keyword>
<proteinExistence type="predicted"/>